<dbReference type="InterPro" id="IPR023997">
    <property type="entry name" value="TonB-dep_OMP_SusC/RagA_CS"/>
</dbReference>
<reference evidence="13 14" key="1">
    <citation type="submission" date="2024-06" db="EMBL/GenBank/DDBJ databases">
        <authorList>
            <person name="Kaempfer P."/>
            <person name="Viver T."/>
        </authorList>
    </citation>
    <scope>NUCLEOTIDE SEQUENCE [LARGE SCALE GENOMIC DNA]</scope>
    <source>
        <strain evidence="13 14">ST-119</strain>
    </source>
</reference>
<dbReference type="SUPFAM" id="SSF49464">
    <property type="entry name" value="Carboxypeptidase regulatory domain-like"/>
    <property type="match status" value="1"/>
</dbReference>
<gene>
    <name evidence="13" type="ORF">ABS766_12000</name>
</gene>
<dbReference type="RefSeq" id="WP_408085410.1">
    <property type="nucleotide sequence ID" value="NZ_JBELPZ010000012.1"/>
</dbReference>
<feature type="signal peptide" evidence="10">
    <location>
        <begin position="1"/>
        <end position="18"/>
    </location>
</feature>
<dbReference type="InterPro" id="IPR008969">
    <property type="entry name" value="CarboxyPept-like_regulatory"/>
</dbReference>
<dbReference type="InterPro" id="IPR012910">
    <property type="entry name" value="Plug_dom"/>
</dbReference>
<feature type="chain" id="PRO_5046324367" evidence="10">
    <location>
        <begin position="19"/>
        <end position="1025"/>
    </location>
</feature>
<dbReference type="Gene3D" id="2.60.40.1120">
    <property type="entry name" value="Carboxypeptidase-like, regulatory domain"/>
    <property type="match status" value="1"/>
</dbReference>
<evidence type="ECO:0000259" key="12">
    <source>
        <dbReference type="Pfam" id="PF07715"/>
    </source>
</evidence>
<dbReference type="InterPro" id="IPR023996">
    <property type="entry name" value="TonB-dep_OMP_SusC/RagA"/>
</dbReference>
<dbReference type="Proteomes" id="UP001629156">
    <property type="component" value="Unassembled WGS sequence"/>
</dbReference>
<evidence type="ECO:0000256" key="4">
    <source>
        <dbReference type="ARBA" id="ARBA00022692"/>
    </source>
</evidence>
<dbReference type="NCBIfam" id="TIGR04056">
    <property type="entry name" value="OMP_RagA_SusC"/>
    <property type="match status" value="1"/>
</dbReference>
<dbReference type="InterPro" id="IPR037066">
    <property type="entry name" value="Plug_dom_sf"/>
</dbReference>
<dbReference type="InterPro" id="IPR000531">
    <property type="entry name" value="Beta-barrel_TonB"/>
</dbReference>
<protein>
    <submittedName>
        <fullName evidence="13">TonB-dependent receptor</fullName>
    </submittedName>
</protein>
<feature type="domain" description="TonB-dependent receptor plug" evidence="12">
    <location>
        <begin position="109"/>
        <end position="213"/>
    </location>
</feature>
<evidence type="ECO:0000256" key="2">
    <source>
        <dbReference type="ARBA" id="ARBA00022448"/>
    </source>
</evidence>
<keyword evidence="7 8" id="KW-0998">Cell outer membrane</keyword>
<dbReference type="Gene3D" id="2.40.170.20">
    <property type="entry name" value="TonB-dependent receptor, beta-barrel domain"/>
    <property type="match status" value="1"/>
</dbReference>
<dbReference type="Pfam" id="PF13715">
    <property type="entry name" value="CarbopepD_reg_2"/>
    <property type="match status" value="1"/>
</dbReference>
<keyword evidence="3 8" id="KW-1134">Transmembrane beta strand</keyword>
<evidence type="ECO:0000313" key="14">
    <source>
        <dbReference type="Proteomes" id="UP001629156"/>
    </source>
</evidence>
<dbReference type="Pfam" id="PF00593">
    <property type="entry name" value="TonB_dep_Rec_b-barrel"/>
    <property type="match status" value="1"/>
</dbReference>
<evidence type="ECO:0000256" key="5">
    <source>
        <dbReference type="ARBA" id="ARBA00023077"/>
    </source>
</evidence>
<dbReference type="InterPro" id="IPR036942">
    <property type="entry name" value="Beta-barrel_TonB_sf"/>
</dbReference>
<keyword evidence="14" id="KW-1185">Reference proteome</keyword>
<evidence type="ECO:0000256" key="9">
    <source>
        <dbReference type="RuleBase" id="RU003357"/>
    </source>
</evidence>
<dbReference type="InterPro" id="IPR039426">
    <property type="entry name" value="TonB-dep_rcpt-like"/>
</dbReference>
<keyword evidence="6 8" id="KW-0472">Membrane</keyword>
<keyword evidence="2 8" id="KW-0813">Transport</keyword>
<dbReference type="Pfam" id="PF07715">
    <property type="entry name" value="Plug"/>
    <property type="match status" value="1"/>
</dbReference>
<proteinExistence type="inferred from homology"/>
<dbReference type="PROSITE" id="PS52016">
    <property type="entry name" value="TONB_DEPENDENT_REC_3"/>
    <property type="match status" value="1"/>
</dbReference>
<evidence type="ECO:0000256" key="6">
    <source>
        <dbReference type="ARBA" id="ARBA00023136"/>
    </source>
</evidence>
<keyword evidence="4 8" id="KW-0812">Transmembrane</keyword>
<evidence type="ECO:0000313" key="13">
    <source>
        <dbReference type="EMBL" id="MFL9845142.1"/>
    </source>
</evidence>
<dbReference type="NCBIfam" id="TIGR04057">
    <property type="entry name" value="SusC_RagA_signa"/>
    <property type="match status" value="1"/>
</dbReference>
<keyword evidence="13" id="KW-0675">Receptor</keyword>
<evidence type="ECO:0000256" key="7">
    <source>
        <dbReference type="ARBA" id="ARBA00023237"/>
    </source>
</evidence>
<evidence type="ECO:0000256" key="1">
    <source>
        <dbReference type="ARBA" id="ARBA00004571"/>
    </source>
</evidence>
<organism evidence="13 14">
    <name type="scientific">Flavobacterium rhizosphaerae</name>
    <dbReference type="NCBI Taxonomy" id="3163298"/>
    <lineage>
        <taxon>Bacteria</taxon>
        <taxon>Pseudomonadati</taxon>
        <taxon>Bacteroidota</taxon>
        <taxon>Flavobacteriia</taxon>
        <taxon>Flavobacteriales</taxon>
        <taxon>Flavobacteriaceae</taxon>
        <taxon>Flavobacterium</taxon>
    </lineage>
</organism>
<comment type="similarity">
    <text evidence="8 9">Belongs to the TonB-dependent receptor family.</text>
</comment>
<comment type="caution">
    <text evidence="13">The sequence shown here is derived from an EMBL/GenBank/DDBJ whole genome shotgun (WGS) entry which is preliminary data.</text>
</comment>
<evidence type="ECO:0000256" key="3">
    <source>
        <dbReference type="ARBA" id="ARBA00022452"/>
    </source>
</evidence>
<evidence type="ECO:0000256" key="8">
    <source>
        <dbReference type="PROSITE-ProRule" id="PRU01360"/>
    </source>
</evidence>
<keyword evidence="5 9" id="KW-0798">TonB box</keyword>
<evidence type="ECO:0000259" key="11">
    <source>
        <dbReference type="Pfam" id="PF00593"/>
    </source>
</evidence>
<dbReference type="EMBL" id="JBELPZ010000012">
    <property type="protein sequence ID" value="MFL9845142.1"/>
    <property type="molecule type" value="Genomic_DNA"/>
</dbReference>
<evidence type="ECO:0000256" key="10">
    <source>
        <dbReference type="SAM" id="SignalP"/>
    </source>
</evidence>
<name>A0ABW8YYW6_9FLAO</name>
<dbReference type="SUPFAM" id="SSF56935">
    <property type="entry name" value="Porins"/>
    <property type="match status" value="1"/>
</dbReference>
<feature type="domain" description="TonB-dependent receptor-like beta-barrel" evidence="11">
    <location>
        <begin position="440"/>
        <end position="980"/>
    </location>
</feature>
<dbReference type="Gene3D" id="2.170.130.10">
    <property type="entry name" value="TonB-dependent receptor, plug domain"/>
    <property type="match status" value="1"/>
</dbReference>
<comment type="subcellular location">
    <subcellularLocation>
        <location evidence="1 8">Cell outer membrane</location>
        <topology evidence="1 8">Multi-pass membrane protein</topology>
    </subcellularLocation>
</comment>
<keyword evidence="10" id="KW-0732">Signal</keyword>
<accession>A0ABW8YYW6</accession>
<sequence>MKNFILGFFLLLASFSYGQQITGNVVDETGMPIPDVYITVENSNVVSTTDFDGDFSIQANEGAMLTFSMISFQTRTLPAANGMKVTMALSMDTTLEEVVVVGYGSQKRSSLTGAVGSVKGEQFQKQPQFNAMQSIQGKVAGVQIITNDSPGATPTVRIRGLGTAAAGSAPLYVVDGIVTADISNINPGDIETMDILKDASSAAIYGQNAANGVVLITTKKGKDGKMNLSVSSYYAARSVLNQVKMANAKQYVTYYNENQATLSNPVYLSENQPYDTDWFDETTDVGFSQSNTVALSGGSEKGTYYFSYNNYNEDGVLNNNDLARNTIRSNTSYNFFDNKLKLSQNLNYTFIKANPKPFGAFNEAYRQAPIVPAYYPNGAFGRTFYNKNTGLVGYEAAAGESIGQLNSIGNPLATVYFANEETKTSQLQGLFDAELEVTKWLKVNTRVGLSKSFAKTRAYNDIRGQWLSSDPTRTDTQYDELQAAAEEDNYTYANNQLTYRDVESFRYNWDTYFTIDKSFDLHNLTVIAGITKDKRDDVYQSSMTGYNVPQKEQYWNLKEAEGTSATQYYQTPTQILSYFGRVQYNYAEKYFLTANFRRDGNSNFKTNQKYWGNFPSVAVGWTLSKENFLSDVKGINFLKIRGGYGELGNAQVPFNATVLYTGQGSGSYNYVFGPNQSLVNGAYVGSPATELSWEVTKEVNAGVDFEFLDRRLGGSLDYYNRLTTNAILRVNPVLDSPNSTAYFDHGGEVRNEGFELALNWKDYIGDDFSYFIGGTFGKNKNTLENVKPAYDGNTGGSLANGQITKRLQEGQPIYSWWMYEADGVWQTQDEINDNAHISGAQPGQLRYKDQNGDGKIDDADKKFFGSYLPTFTYGINLGFNWKSIDFSVDGYGVGGNKVYNGLKGTRINGGENITADTFSGRWTGAGTSNTNPGANRDAIASSYYLKDGDFFRINNITVGYTFKDVIKQVNSVRLYATAQNPFMFTKYSGFTPEINSNGVAGETTGIELSAYPNLKTFLFGVQIDL</sequence>